<keyword evidence="2" id="KW-1185">Reference proteome</keyword>
<evidence type="ECO:0008006" key="3">
    <source>
        <dbReference type="Google" id="ProtNLM"/>
    </source>
</evidence>
<dbReference type="InterPro" id="IPR027897">
    <property type="entry name" value="DUF4559"/>
</dbReference>
<protein>
    <recommendedName>
        <fullName evidence="3">DZIP3-like HEPN domain-containing protein</fullName>
    </recommendedName>
</protein>
<organism evidence="1 2">
    <name type="scientific">Sinanodonta woodiana</name>
    <name type="common">Chinese pond mussel</name>
    <name type="synonym">Anodonta woodiana</name>
    <dbReference type="NCBI Taxonomy" id="1069815"/>
    <lineage>
        <taxon>Eukaryota</taxon>
        <taxon>Metazoa</taxon>
        <taxon>Spiralia</taxon>
        <taxon>Lophotrochozoa</taxon>
        <taxon>Mollusca</taxon>
        <taxon>Bivalvia</taxon>
        <taxon>Autobranchia</taxon>
        <taxon>Heteroconchia</taxon>
        <taxon>Palaeoheterodonta</taxon>
        <taxon>Unionida</taxon>
        <taxon>Unionoidea</taxon>
        <taxon>Unionidae</taxon>
        <taxon>Unioninae</taxon>
        <taxon>Sinanodonta</taxon>
    </lineage>
</organism>
<accession>A0ABD3V8N8</accession>
<proteinExistence type="predicted"/>
<dbReference type="EMBL" id="JBJQND010000013">
    <property type="protein sequence ID" value="KAL3857961.1"/>
    <property type="molecule type" value="Genomic_DNA"/>
</dbReference>
<evidence type="ECO:0000313" key="2">
    <source>
        <dbReference type="Proteomes" id="UP001634394"/>
    </source>
</evidence>
<gene>
    <name evidence="1" type="ORF">ACJMK2_012585</name>
</gene>
<evidence type="ECO:0000313" key="1">
    <source>
        <dbReference type="EMBL" id="KAL3857961.1"/>
    </source>
</evidence>
<dbReference type="PANTHER" id="PTHR35083:SF3">
    <property type="entry name" value="SI:CH211-91P5.3"/>
    <property type="match status" value="1"/>
</dbReference>
<sequence length="331" mass="37611">MSTPARFSDGQYKNWLKCSLSLIIMKEGLHGYTDNEVKQLHGNITQKVSSISFASSTSNQCGSCSSKNIRLTGSPRKWSISCNNNICDKWLQHILAVHDNPRNPSINWKNADISQWPVDCYQVAKIFMPKGQDKTVKMPNDLDAPAILSLFKYCNWFRKDLPNTQIMSDLIDFRNEVLHSGDLKVSDSDKDSKIDLMIQLLKDLEIHGDVISNLETLKKEDIDINFRENEIRLLQEMVSGLVNDISSVKQDMVTVKNSVSALSENMDRTTETIGKVDAVNTDMEGIRKSLEEVGTVIHVVNLKYAYWHVFLCKCSTFFFINIALHVSIYHV</sequence>
<name>A0ABD3V8N8_SINWO</name>
<dbReference type="Proteomes" id="UP001634394">
    <property type="component" value="Unassembled WGS sequence"/>
</dbReference>
<dbReference type="AlphaFoldDB" id="A0ABD3V8N8"/>
<reference evidence="1 2" key="1">
    <citation type="submission" date="2024-11" db="EMBL/GenBank/DDBJ databases">
        <title>Chromosome-level genome assembly of the freshwater bivalve Anodonta woodiana.</title>
        <authorList>
            <person name="Chen X."/>
        </authorList>
    </citation>
    <scope>NUCLEOTIDE SEQUENCE [LARGE SCALE GENOMIC DNA]</scope>
    <source>
        <strain evidence="1">MN2024</strain>
        <tissue evidence="1">Gills</tissue>
    </source>
</reference>
<dbReference type="PANTHER" id="PTHR35083">
    <property type="entry name" value="RGD1565685 PROTEIN"/>
    <property type="match status" value="1"/>
</dbReference>
<dbReference type="Pfam" id="PF15112">
    <property type="entry name" value="DUF4559"/>
    <property type="match status" value="1"/>
</dbReference>
<comment type="caution">
    <text evidence="1">The sequence shown here is derived from an EMBL/GenBank/DDBJ whole genome shotgun (WGS) entry which is preliminary data.</text>
</comment>